<dbReference type="CDD" id="cd03024">
    <property type="entry name" value="DsbA_FrnE"/>
    <property type="match status" value="1"/>
</dbReference>
<dbReference type="EMBL" id="JAAONZ010000005">
    <property type="protein sequence ID" value="NHO65718.1"/>
    <property type="molecule type" value="Genomic_DNA"/>
</dbReference>
<evidence type="ECO:0000313" key="3">
    <source>
        <dbReference type="Proteomes" id="UP000787472"/>
    </source>
</evidence>
<dbReference type="SUPFAM" id="SSF52833">
    <property type="entry name" value="Thioredoxin-like"/>
    <property type="match status" value="1"/>
</dbReference>
<name>A0A9E5JS32_9GAMM</name>
<dbReference type="InterPro" id="IPR001853">
    <property type="entry name" value="DSBA-like_thioredoxin_dom"/>
</dbReference>
<dbReference type="AlphaFoldDB" id="A0A9E5JS32"/>
<dbReference type="Gene3D" id="3.40.30.10">
    <property type="entry name" value="Glutaredoxin"/>
    <property type="match status" value="1"/>
</dbReference>
<dbReference type="InterPro" id="IPR036249">
    <property type="entry name" value="Thioredoxin-like_sf"/>
</dbReference>
<dbReference type="Proteomes" id="UP000787472">
    <property type="component" value="Unassembled WGS sequence"/>
</dbReference>
<keyword evidence="3" id="KW-1185">Reference proteome</keyword>
<dbReference type="GO" id="GO:0016491">
    <property type="term" value="F:oxidoreductase activity"/>
    <property type="evidence" value="ECO:0007669"/>
    <property type="project" value="InterPro"/>
</dbReference>
<comment type="caution">
    <text evidence="2">The sequence shown here is derived from an EMBL/GenBank/DDBJ whole genome shotgun (WGS) entry which is preliminary data.</text>
</comment>
<dbReference type="Pfam" id="PF01323">
    <property type="entry name" value="DSBA"/>
    <property type="match status" value="1"/>
</dbReference>
<gene>
    <name evidence="2" type="ORF">G8770_09215</name>
</gene>
<dbReference type="RefSeq" id="WP_167185167.1">
    <property type="nucleotide sequence ID" value="NZ_JAAONZ010000005.1"/>
</dbReference>
<sequence>MTSLQIDVAFDFICPWCLIGKRQLDKALEMLAESHPQTEVSVEWQGVQLLPQLPPNGLPFADFYRQRLGSDEAVRLRQAHVQTAAASAGLKLDLSRIERMPNTANAHRLFQQVRTRANPAQLAMLLERLFAGYFCYREDIGDRDTLTQIVTQLDGLESAPLLSSLEDRQPPYQSELGALSVPAFVINQQVHLFGAQPAEALYTALCQQLANMSSETDKSL</sequence>
<organism evidence="2 3">
    <name type="scientific">Pseudomaricurvus hydrocarbonicus</name>
    <dbReference type="NCBI Taxonomy" id="1470433"/>
    <lineage>
        <taxon>Bacteria</taxon>
        <taxon>Pseudomonadati</taxon>
        <taxon>Pseudomonadota</taxon>
        <taxon>Gammaproteobacteria</taxon>
        <taxon>Cellvibrionales</taxon>
        <taxon>Cellvibrionaceae</taxon>
        <taxon>Pseudomaricurvus</taxon>
    </lineage>
</organism>
<proteinExistence type="predicted"/>
<dbReference type="PANTHER" id="PTHR13887">
    <property type="entry name" value="GLUTATHIONE S-TRANSFERASE KAPPA"/>
    <property type="match status" value="1"/>
</dbReference>
<reference evidence="2" key="1">
    <citation type="submission" date="2020-03" db="EMBL/GenBank/DDBJ databases">
        <authorList>
            <person name="Guo F."/>
        </authorList>
    </citation>
    <scope>NUCLEOTIDE SEQUENCE</scope>
    <source>
        <strain evidence="2">JCM 30134</strain>
    </source>
</reference>
<evidence type="ECO:0000259" key="1">
    <source>
        <dbReference type="Pfam" id="PF01323"/>
    </source>
</evidence>
<evidence type="ECO:0000313" key="2">
    <source>
        <dbReference type="EMBL" id="NHO65718.1"/>
    </source>
</evidence>
<feature type="domain" description="DSBA-like thioredoxin" evidence="1">
    <location>
        <begin position="5"/>
        <end position="205"/>
    </location>
</feature>
<accession>A0A9E5JS32</accession>
<protein>
    <submittedName>
        <fullName evidence="2">DsbA family oxidoreductase</fullName>
    </submittedName>
</protein>
<dbReference type="PANTHER" id="PTHR13887:SF41">
    <property type="entry name" value="THIOREDOXIN SUPERFAMILY PROTEIN"/>
    <property type="match status" value="1"/>
</dbReference>